<sequence>MPDPNPLAISTRTHTDDHSDPILNRDNDVLWYIFSINADMEQNTEDETPALLTLWYTSQVCWRWREIAITSPKMWARILNLNLLSQTGTNWKEVVIRRTGTALLYVRTFSKIYRPQWQLKEGFLGEFLNDHWYRIRSLDLNLYKRGFLSDEETWRRLFERQAPSLEILKMKFPSPRINTPSFGITLTSNIAPVLHTLSVEYTGLNFGTLRTSTLRYLVIGSPVPALILLGALRHMPLLEGLRVSSRELRHLPQGMHAQNPPPIVRKLIRSLVSVEVLKTHLCTLDCFQNMLVSYGIIALPALKIIYLECRGELDNLGVITKFIDARIKLGLPLDELILKFRDSAEADNAREALKSTFSGVTVTYTTST</sequence>
<dbReference type="OrthoDB" id="3226575at2759"/>
<proteinExistence type="predicted"/>
<protein>
    <recommendedName>
        <fullName evidence="3">F-box domain-containing protein</fullName>
    </recommendedName>
</protein>
<keyword evidence="2" id="KW-1185">Reference proteome</keyword>
<dbReference type="EMBL" id="KL142371">
    <property type="protein sequence ID" value="KDR81092.1"/>
    <property type="molecule type" value="Genomic_DNA"/>
</dbReference>
<evidence type="ECO:0000313" key="2">
    <source>
        <dbReference type="Proteomes" id="UP000027222"/>
    </source>
</evidence>
<evidence type="ECO:0000313" key="1">
    <source>
        <dbReference type="EMBL" id="KDR81092.1"/>
    </source>
</evidence>
<evidence type="ECO:0008006" key="3">
    <source>
        <dbReference type="Google" id="ProtNLM"/>
    </source>
</evidence>
<dbReference type="Proteomes" id="UP000027222">
    <property type="component" value="Unassembled WGS sequence"/>
</dbReference>
<accession>A0A067TFG4</accession>
<reference evidence="2" key="1">
    <citation type="journal article" date="2014" name="Proc. Natl. Acad. Sci. U.S.A.">
        <title>Extensive sampling of basidiomycete genomes demonstrates inadequacy of the white-rot/brown-rot paradigm for wood decay fungi.</title>
        <authorList>
            <person name="Riley R."/>
            <person name="Salamov A.A."/>
            <person name="Brown D.W."/>
            <person name="Nagy L.G."/>
            <person name="Floudas D."/>
            <person name="Held B.W."/>
            <person name="Levasseur A."/>
            <person name="Lombard V."/>
            <person name="Morin E."/>
            <person name="Otillar R."/>
            <person name="Lindquist E.A."/>
            <person name="Sun H."/>
            <person name="LaButti K.M."/>
            <person name="Schmutz J."/>
            <person name="Jabbour D."/>
            <person name="Luo H."/>
            <person name="Baker S.E."/>
            <person name="Pisabarro A.G."/>
            <person name="Walton J.D."/>
            <person name="Blanchette R.A."/>
            <person name="Henrissat B."/>
            <person name="Martin F."/>
            <person name="Cullen D."/>
            <person name="Hibbett D.S."/>
            <person name="Grigoriev I.V."/>
        </authorList>
    </citation>
    <scope>NUCLEOTIDE SEQUENCE [LARGE SCALE GENOMIC DNA]</scope>
    <source>
        <strain evidence="2">CBS 339.88</strain>
    </source>
</reference>
<dbReference type="AlphaFoldDB" id="A0A067TFG4"/>
<gene>
    <name evidence="1" type="ORF">GALMADRAFT_136148</name>
</gene>
<organism evidence="1 2">
    <name type="scientific">Galerina marginata (strain CBS 339.88)</name>
    <dbReference type="NCBI Taxonomy" id="685588"/>
    <lineage>
        <taxon>Eukaryota</taxon>
        <taxon>Fungi</taxon>
        <taxon>Dikarya</taxon>
        <taxon>Basidiomycota</taxon>
        <taxon>Agaricomycotina</taxon>
        <taxon>Agaricomycetes</taxon>
        <taxon>Agaricomycetidae</taxon>
        <taxon>Agaricales</taxon>
        <taxon>Agaricineae</taxon>
        <taxon>Strophariaceae</taxon>
        <taxon>Galerina</taxon>
    </lineage>
</organism>
<dbReference type="HOGENOM" id="CLU_752363_0_0_1"/>
<name>A0A067TFG4_GALM3</name>